<dbReference type="Proteomes" id="UP001597541">
    <property type="component" value="Unassembled WGS sequence"/>
</dbReference>
<accession>A0ABW5PAT4</accession>
<protein>
    <submittedName>
        <fullName evidence="1">Uncharacterized protein</fullName>
    </submittedName>
</protein>
<reference evidence="2" key="1">
    <citation type="journal article" date="2019" name="Int. J. Syst. Evol. Microbiol.">
        <title>The Global Catalogue of Microorganisms (GCM) 10K type strain sequencing project: providing services to taxonomists for standard genome sequencing and annotation.</title>
        <authorList>
            <consortium name="The Broad Institute Genomics Platform"/>
            <consortium name="The Broad Institute Genome Sequencing Center for Infectious Disease"/>
            <person name="Wu L."/>
            <person name="Ma J."/>
        </authorList>
    </citation>
    <scope>NUCLEOTIDE SEQUENCE [LARGE SCALE GENOMIC DNA]</scope>
    <source>
        <strain evidence="2">KCTC 3950</strain>
    </source>
</reference>
<evidence type="ECO:0000313" key="2">
    <source>
        <dbReference type="Proteomes" id="UP001597541"/>
    </source>
</evidence>
<comment type="caution">
    <text evidence="1">The sequence shown here is derived from an EMBL/GenBank/DDBJ whole genome shotgun (WGS) entry which is preliminary data.</text>
</comment>
<keyword evidence="2" id="KW-1185">Reference proteome</keyword>
<dbReference type="EMBL" id="JBHUME010000007">
    <property type="protein sequence ID" value="MFD2612323.1"/>
    <property type="molecule type" value="Genomic_DNA"/>
</dbReference>
<dbReference type="RefSeq" id="WP_377601801.1">
    <property type="nucleotide sequence ID" value="NZ_JBHUME010000007.1"/>
</dbReference>
<proteinExistence type="predicted"/>
<evidence type="ECO:0000313" key="1">
    <source>
        <dbReference type="EMBL" id="MFD2612323.1"/>
    </source>
</evidence>
<name>A0ABW5PAT4_9BACL</name>
<organism evidence="1 2">
    <name type="scientific">Paenibacillus gansuensis</name>
    <dbReference type="NCBI Taxonomy" id="306542"/>
    <lineage>
        <taxon>Bacteria</taxon>
        <taxon>Bacillati</taxon>
        <taxon>Bacillota</taxon>
        <taxon>Bacilli</taxon>
        <taxon>Bacillales</taxon>
        <taxon>Paenibacillaceae</taxon>
        <taxon>Paenibacillus</taxon>
    </lineage>
</organism>
<gene>
    <name evidence="1" type="ORF">ACFSUF_07810</name>
</gene>
<sequence>MKKAAVSLLLVCVLIVSAGLGMLWYVRPEQPLDLEYKPLAIENKVLEMISSRKLETAFTEEELNQALKEWLAANNFLSEHWEITGAQGRLNGERMDVDVNVLYAGRVPVGATAVYRLTWDNPNLIAEPVEVQVKRAKVTAAQAGLQPVVIPIGDQLPLGFSISKVTFEAKSVRVKFRFSLL</sequence>